<gene>
    <name evidence="1" type="ORF">MENTE1834_LOCUS7258</name>
</gene>
<proteinExistence type="predicted"/>
<organism evidence="1 2">
    <name type="scientific">Meloidogyne enterolobii</name>
    <name type="common">Root-knot nematode worm</name>
    <name type="synonym">Meloidogyne mayaguensis</name>
    <dbReference type="NCBI Taxonomy" id="390850"/>
    <lineage>
        <taxon>Eukaryota</taxon>
        <taxon>Metazoa</taxon>
        <taxon>Ecdysozoa</taxon>
        <taxon>Nematoda</taxon>
        <taxon>Chromadorea</taxon>
        <taxon>Rhabditida</taxon>
        <taxon>Tylenchina</taxon>
        <taxon>Tylenchomorpha</taxon>
        <taxon>Tylenchoidea</taxon>
        <taxon>Meloidogynidae</taxon>
        <taxon>Meloidogyninae</taxon>
        <taxon>Meloidogyne</taxon>
    </lineage>
</organism>
<dbReference type="EMBL" id="CAVMJV010000005">
    <property type="protein sequence ID" value="CAK5030575.1"/>
    <property type="molecule type" value="Genomic_DNA"/>
</dbReference>
<comment type="caution">
    <text evidence="1">The sequence shown here is derived from an EMBL/GenBank/DDBJ whole genome shotgun (WGS) entry which is preliminary data.</text>
</comment>
<accession>A0ACB0Y3R0</accession>
<dbReference type="Proteomes" id="UP001497535">
    <property type="component" value="Unassembled WGS sequence"/>
</dbReference>
<name>A0ACB0Y3R0_MELEN</name>
<reference evidence="1" key="1">
    <citation type="submission" date="2023-11" db="EMBL/GenBank/DDBJ databases">
        <authorList>
            <person name="Poullet M."/>
        </authorList>
    </citation>
    <scope>NUCLEOTIDE SEQUENCE</scope>
    <source>
        <strain evidence="1">E1834</strain>
    </source>
</reference>
<evidence type="ECO:0000313" key="1">
    <source>
        <dbReference type="EMBL" id="CAK5030575.1"/>
    </source>
</evidence>
<keyword evidence="2" id="KW-1185">Reference proteome</keyword>
<sequence>MHTLLFLNYSKLEFLMLNFRLQPSTSFIRYFSKRKEVERYLERQANDQYSRRAKEHSYRARSAFKLLQINEKFNFIKPAPGSWCQVLSELIFPLNPLTSNQNEVNKNSFQESQDGYILGIDLLPISPIDGVDLLCKADFLKPATQTEIIRRLQGRQVNLLLSDMAPNPIGDSRVDHFRIIQLCKSLLDFGTKEIIDGKTILAKDGIFLCKIFDGQDRSELKNNLNDYFHQVKFIKPDASRDNSSEIYIFASGFNNDKRRK</sequence>
<protein>
    <submittedName>
        <fullName evidence="1">Uncharacterized protein</fullName>
    </submittedName>
</protein>
<evidence type="ECO:0000313" key="2">
    <source>
        <dbReference type="Proteomes" id="UP001497535"/>
    </source>
</evidence>